<feature type="compositionally biased region" description="Polar residues" evidence="1">
    <location>
        <begin position="9"/>
        <end position="24"/>
    </location>
</feature>
<accession>A0A8I1Y4Z0</accession>
<organism evidence="2 3">
    <name type="scientific">Bradyrhizobium elkanii</name>
    <dbReference type="NCBI Taxonomy" id="29448"/>
    <lineage>
        <taxon>Bacteria</taxon>
        <taxon>Pseudomonadati</taxon>
        <taxon>Pseudomonadota</taxon>
        <taxon>Alphaproteobacteria</taxon>
        <taxon>Hyphomicrobiales</taxon>
        <taxon>Nitrobacteraceae</taxon>
        <taxon>Bradyrhizobium</taxon>
    </lineage>
</organism>
<protein>
    <submittedName>
        <fullName evidence="2">Uncharacterized protein</fullName>
    </submittedName>
</protein>
<evidence type="ECO:0000313" key="2">
    <source>
        <dbReference type="EMBL" id="MBP1290268.1"/>
    </source>
</evidence>
<dbReference type="Proteomes" id="UP000673383">
    <property type="component" value="Unassembled WGS sequence"/>
</dbReference>
<evidence type="ECO:0000256" key="1">
    <source>
        <dbReference type="SAM" id="MobiDB-lite"/>
    </source>
</evidence>
<gene>
    <name evidence="2" type="ORF">JOH49_000021</name>
</gene>
<dbReference type="EMBL" id="JAFICZ010000001">
    <property type="protein sequence ID" value="MBP1290268.1"/>
    <property type="molecule type" value="Genomic_DNA"/>
</dbReference>
<dbReference type="AlphaFoldDB" id="A0A8I1Y4Z0"/>
<evidence type="ECO:0000313" key="3">
    <source>
        <dbReference type="Proteomes" id="UP000673383"/>
    </source>
</evidence>
<reference evidence="2" key="1">
    <citation type="submission" date="2021-02" db="EMBL/GenBank/DDBJ databases">
        <title>Genomic Encyclopedia of Type Strains, Phase IV (KMG-V): Genome sequencing to study the core and pangenomes of soil and plant-associated prokaryotes.</title>
        <authorList>
            <person name="Whitman W."/>
        </authorList>
    </citation>
    <scope>NUCLEOTIDE SEQUENCE</scope>
    <source>
        <strain evidence="2">USDA 406</strain>
    </source>
</reference>
<name>A0A8I1Y4Z0_BRAEL</name>
<feature type="region of interest" description="Disordered" evidence="1">
    <location>
        <begin position="1"/>
        <end position="24"/>
    </location>
</feature>
<comment type="caution">
    <text evidence="2">The sequence shown here is derived from an EMBL/GenBank/DDBJ whole genome shotgun (WGS) entry which is preliminary data.</text>
</comment>
<sequence length="37" mass="3807">MTFGGPSMDKSNIQGLESLPSNSRDLSVGAVNAELAL</sequence>
<proteinExistence type="predicted"/>